<feature type="compositionally biased region" description="Low complexity" evidence="1">
    <location>
        <begin position="130"/>
        <end position="149"/>
    </location>
</feature>
<feature type="compositionally biased region" description="Low complexity" evidence="1">
    <location>
        <begin position="38"/>
        <end position="51"/>
    </location>
</feature>
<organism evidence="4 5">
    <name type="scientific">Kwoniella heveanensis BCC8398</name>
    <dbReference type="NCBI Taxonomy" id="1296120"/>
    <lineage>
        <taxon>Eukaryota</taxon>
        <taxon>Fungi</taxon>
        <taxon>Dikarya</taxon>
        <taxon>Basidiomycota</taxon>
        <taxon>Agaricomycotina</taxon>
        <taxon>Tremellomycetes</taxon>
        <taxon>Tremellales</taxon>
        <taxon>Cryptococcaceae</taxon>
        <taxon>Kwoniella</taxon>
    </lineage>
</organism>
<feature type="region of interest" description="Disordered" evidence="1">
    <location>
        <begin position="18"/>
        <end position="323"/>
    </location>
</feature>
<feature type="compositionally biased region" description="Low complexity" evidence="1">
    <location>
        <begin position="204"/>
        <end position="222"/>
    </location>
</feature>
<proteinExistence type="predicted"/>
<accession>A0A1B9H1K6</accession>
<gene>
    <name evidence="4" type="ORF">I316_01060</name>
</gene>
<keyword evidence="5" id="KW-1185">Reference proteome</keyword>
<dbReference type="PRINTS" id="PR00837">
    <property type="entry name" value="V5TPXLIKE"/>
</dbReference>
<sequence length="510" mass="52031">MRFFIVLFVTLSSLAVTSAHPRGRHSRHHRRGRSRCKPSSSESEASPIANIAVETGAAEAEPSLPGLALWAPPQDDSAAAPTDQAEDAGSAGGGDSGRGGGGGWDGWGAGGWKGKGGWGGGGGGGGGDYGSPSAEPASSPEADQAAAPAYGSPQSDAGGGYGGWGGGGGGWAGGGCDSPECNGGNTAPSQEAQPPAMPPVETSAAEYPPAEYGPPGETGAGAIPTDVSNSPSATPPPPIYSTNYIDITQTVTLPGEAPATPPVEDSYAAQPTWPSAPVSSEYQAPPAEGPLTATYEAPPVDSQPVVAPTYTPPPYSSSSTSTAYSSADVYHSNGQQYGTSNWGSSWTNTWVSTPSTTAEAPLQTQPVGHDDHVRKFVDCHNEWRMQYGAPNVSWAGELADYANTHAQVCASMTHTNGPYGENLAAGTTGWMDILSAIGAWMDEAAEYNPNSPTYSHFTQVVWKETNSIGCAAIECPAGTGLSGQLYVMCEYHPRGNMIGAFAQNVGSKAS</sequence>
<evidence type="ECO:0000313" key="5">
    <source>
        <dbReference type="Proteomes" id="UP000092666"/>
    </source>
</evidence>
<dbReference type="Pfam" id="PF00188">
    <property type="entry name" value="CAP"/>
    <property type="match status" value="1"/>
</dbReference>
<protein>
    <recommendedName>
        <fullName evidence="3">SCP domain-containing protein</fullName>
    </recommendedName>
</protein>
<dbReference type="InterPro" id="IPR014044">
    <property type="entry name" value="CAP_dom"/>
</dbReference>
<feature type="signal peptide" evidence="2">
    <location>
        <begin position="1"/>
        <end position="19"/>
    </location>
</feature>
<name>A0A1B9H1K6_9TREE</name>
<evidence type="ECO:0000256" key="1">
    <source>
        <dbReference type="SAM" id="MobiDB-lite"/>
    </source>
</evidence>
<evidence type="ECO:0000256" key="2">
    <source>
        <dbReference type="SAM" id="SignalP"/>
    </source>
</evidence>
<dbReference type="InterPro" id="IPR001283">
    <property type="entry name" value="CRISP-related"/>
</dbReference>
<feature type="compositionally biased region" description="Gly residues" evidence="1">
    <location>
        <begin position="90"/>
        <end position="129"/>
    </location>
</feature>
<feature type="compositionally biased region" description="Polar residues" evidence="1">
    <location>
        <begin position="240"/>
        <end position="252"/>
    </location>
</feature>
<keyword evidence="2" id="KW-0732">Signal</keyword>
<feature type="compositionally biased region" description="Gly residues" evidence="1">
    <location>
        <begin position="157"/>
        <end position="176"/>
    </location>
</feature>
<dbReference type="EMBL" id="KI669493">
    <property type="protein sequence ID" value="OCF37153.1"/>
    <property type="molecule type" value="Genomic_DNA"/>
</dbReference>
<dbReference type="OrthoDB" id="2565066at2759"/>
<evidence type="ECO:0000259" key="3">
    <source>
        <dbReference type="SMART" id="SM00198"/>
    </source>
</evidence>
<dbReference type="AlphaFoldDB" id="A0A1B9H1K6"/>
<dbReference type="STRING" id="1296120.A0A1B9H1K6"/>
<feature type="domain" description="SCP" evidence="3">
    <location>
        <begin position="371"/>
        <end position="499"/>
    </location>
</feature>
<dbReference type="Gene3D" id="3.40.33.10">
    <property type="entry name" value="CAP"/>
    <property type="match status" value="1"/>
</dbReference>
<reference evidence="5" key="2">
    <citation type="submission" date="2013-12" db="EMBL/GenBank/DDBJ databases">
        <title>Evolution of pathogenesis and genome organization in the Tremellales.</title>
        <authorList>
            <person name="Cuomo C."/>
            <person name="Litvintseva A."/>
            <person name="Heitman J."/>
            <person name="Chen Y."/>
            <person name="Sun S."/>
            <person name="Springer D."/>
            <person name="Dromer F."/>
            <person name="Young S."/>
            <person name="Zeng Q."/>
            <person name="Chapman S."/>
            <person name="Gujja S."/>
            <person name="Saif S."/>
            <person name="Birren B."/>
        </authorList>
    </citation>
    <scope>NUCLEOTIDE SEQUENCE [LARGE SCALE GENOMIC DNA]</scope>
    <source>
        <strain evidence="5">BCC8398</strain>
    </source>
</reference>
<dbReference type="PANTHER" id="PTHR10334">
    <property type="entry name" value="CYSTEINE-RICH SECRETORY PROTEIN-RELATED"/>
    <property type="match status" value="1"/>
</dbReference>
<dbReference type="Proteomes" id="UP000092666">
    <property type="component" value="Unassembled WGS sequence"/>
</dbReference>
<feature type="chain" id="PRO_5008627518" description="SCP domain-containing protein" evidence="2">
    <location>
        <begin position="20"/>
        <end position="510"/>
    </location>
</feature>
<dbReference type="SMART" id="SM00198">
    <property type="entry name" value="SCP"/>
    <property type="match status" value="1"/>
</dbReference>
<dbReference type="SUPFAM" id="SSF55797">
    <property type="entry name" value="PR-1-like"/>
    <property type="match status" value="1"/>
</dbReference>
<dbReference type="InterPro" id="IPR035940">
    <property type="entry name" value="CAP_sf"/>
</dbReference>
<reference evidence="4 5" key="1">
    <citation type="submission" date="2013-07" db="EMBL/GenBank/DDBJ databases">
        <title>The Genome Sequence of Cryptococcus heveanensis BCC8398.</title>
        <authorList>
            <consortium name="The Broad Institute Genome Sequencing Platform"/>
            <person name="Cuomo C."/>
            <person name="Litvintseva A."/>
            <person name="Chen Y."/>
            <person name="Heitman J."/>
            <person name="Sun S."/>
            <person name="Springer D."/>
            <person name="Dromer F."/>
            <person name="Young S.K."/>
            <person name="Zeng Q."/>
            <person name="Gargeya S."/>
            <person name="Fitzgerald M."/>
            <person name="Abouelleil A."/>
            <person name="Alvarado L."/>
            <person name="Berlin A.M."/>
            <person name="Chapman S.B."/>
            <person name="Dewar J."/>
            <person name="Goldberg J."/>
            <person name="Griggs A."/>
            <person name="Gujja S."/>
            <person name="Hansen M."/>
            <person name="Howarth C."/>
            <person name="Imamovic A."/>
            <person name="Larimer J."/>
            <person name="McCowan C."/>
            <person name="Murphy C."/>
            <person name="Pearson M."/>
            <person name="Priest M."/>
            <person name="Roberts A."/>
            <person name="Saif S."/>
            <person name="Shea T."/>
            <person name="Sykes S."/>
            <person name="Wortman J."/>
            <person name="Nusbaum C."/>
            <person name="Birren B."/>
        </authorList>
    </citation>
    <scope>NUCLEOTIDE SEQUENCE [LARGE SCALE GENOMIC DNA]</scope>
    <source>
        <strain evidence="4 5">BCC8398</strain>
    </source>
</reference>
<feature type="compositionally biased region" description="Basic residues" evidence="1">
    <location>
        <begin position="21"/>
        <end position="36"/>
    </location>
</feature>
<evidence type="ECO:0000313" key="4">
    <source>
        <dbReference type="EMBL" id="OCF37153.1"/>
    </source>
</evidence>
<feature type="compositionally biased region" description="Polar residues" evidence="1">
    <location>
        <begin position="183"/>
        <end position="192"/>
    </location>
</feature>